<dbReference type="AlphaFoldDB" id="A0A1X6MJJ0"/>
<dbReference type="RefSeq" id="XP_024333302.1">
    <property type="nucleotide sequence ID" value="XM_024481541.1"/>
</dbReference>
<proteinExistence type="predicted"/>
<evidence type="ECO:0000313" key="2">
    <source>
        <dbReference type="EMBL" id="OSX56508.1"/>
    </source>
</evidence>
<evidence type="ECO:0000256" key="1">
    <source>
        <dbReference type="SAM" id="MobiDB-lite"/>
    </source>
</evidence>
<name>A0A1X6MJJ0_9APHY</name>
<reference evidence="2 3" key="1">
    <citation type="submission" date="2017-04" db="EMBL/GenBank/DDBJ databases">
        <title>Genome Sequence of the Model Brown-Rot Fungus Postia placenta SB12.</title>
        <authorList>
            <consortium name="DOE Joint Genome Institute"/>
            <person name="Gaskell J."/>
            <person name="Kersten P."/>
            <person name="Larrondo L.F."/>
            <person name="Canessa P."/>
            <person name="Martinez D."/>
            <person name="Hibbett D."/>
            <person name="Schmoll M."/>
            <person name="Kubicek C.P."/>
            <person name="Martinez A.T."/>
            <person name="Yadav J."/>
            <person name="Master E."/>
            <person name="Magnuson J.K."/>
            <person name="James T."/>
            <person name="Yaver D."/>
            <person name="Berka R."/>
            <person name="Labutti K."/>
            <person name="Lipzen A."/>
            <person name="Aerts A."/>
            <person name="Barry K."/>
            <person name="Henrissat B."/>
            <person name="Blanchette R."/>
            <person name="Grigoriev I."/>
            <person name="Cullen D."/>
        </authorList>
    </citation>
    <scope>NUCLEOTIDE SEQUENCE [LARGE SCALE GENOMIC DNA]</scope>
    <source>
        <strain evidence="2 3">MAD-698-R-SB12</strain>
    </source>
</reference>
<gene>
    <name evidence="2" type="ORF">POSPLADRAFT_1062655</name>
</gene>
<feature type="region of interest" description="Disordered" evidence="1">
    <location>
        <begin position="1"/>
        <end position="51"/>
    </location>
</feature>
<organism evidence="2 3">
    <name type="scientific">Postia placenta MAD-698-R-SB12</name>
    <dbReference type="NCBI Taxonomy" id="670580"/>
    <lineage>
        <taxon>Eukaryota</taxon>
        <taxon>Fungi</taxon>
        <taxon>Dikarya</taxon>
        <taxon>Basidiomycota</taxon>
        <taxon>Agaricomycotina</taxon>
        <taxon>Agaricomycetes</taxon>
        <taxon>Polyporales</taxon>
        <taxon>Adustoporiaceae</taxon>
        <taxon>Rhodonia</taxon>
    </lineage>
</organism>
<dbReference type="EMBL" id="KZ110613">
    <property type="protein sequence ID" value="OSX56508.1"/>
    <property type="molecule type" value="Genomic_DNA"/>
</dbReference>
<dbReference type="GeneID" id="36326491"/>
<sequence>MPHPSKMFVASMSDPSEDDGTRSPLMNLSSRPLLPKEQPEAQEIDKPPTRRIHLDDGHIQRIFHAEDAYAWGPIAV</sequence>
<evidence type="ECO:0000313" key="3">
    <source>
        <dbReference type="Proteomes" id="UP000194127"/>
    </source>
</evidence>
<dbReference type="Proteomes" id="UP000194127">
    <property type="component" value="Unassembled WGS sequence"/>
</dbReference>
<accession>A0A1X6MJJ0</accession>
<feature type="compositionally biased region" description="Basic and acidic residues" evidence="1">
    <location>
        <begin position="37"/>
        <end position="51"/>
    </location>
</feature>
<protein>
    <submittedName>
        <fullName evidence="2">Uncharacterized protein</fullName>
    </submittedName>
</protein>
<keyword evidence="3" id="KW-1185">Reference proteome</keyword>